<protein>
    <recommendedName>
        <fullName evidence="3">B box-type domain-containing protein</fullName>
    </recommendedName>
</protein>
<evidence type="ECO:0000256" key="2">
    <source>
        <dbReference type="SAM" id="Coils"/>
    </source>
</evidence>
<organism evidence="4 5">
    <name type="scientific">Paramecium primaurelia</name>
    <dbReference type="NCBI Taxonomy" id="5886"/>
    <lineage>
        <taxon>Eukaryota</taxon>
        <taxon>Sar</taxon>
        <taxon>Alveolata</taxon>
        <taxon>Ciliophora</taxon>
        <taxon>Intramacronucleata</taxon>
        <taxon>Oligohymenophorea</taxon>
        <taxon>Peniculida</taxon>
        <taxon>Parameciidae</taxon>
        <taxon>Paramecium</taxon>
    </lineage>
</organism>
<dbReference type="GO" id="GO:0008270">
    <property type="term" value="F:zinc ion binding"/>
    <property type="evidence" value="ECO:0007669"/>
    <property type="project" value="UniProtKB-KW"/>
</dbReference>
<dbReference type="EMBL" id="CAJJDM010000062">
    <property type="protein sequence ID" value="CAD8079104.1"/>
    <property type="molecule type" value="Genomic_DNA"/>
</dbReference>
<evidence type="ECO:0000259" key="3">
    <source>
        <dbReference type="PROSITE" id="PS50119"/>
    </source>
</evidence>
<comment type="caution">
    <text evidence="4">The sequence shown here is derived from an EMBL/GenBank/DDBJ whole genome shotgun (WGS) entry which is preliminary data.</text>
</comment>
<keyword evidence="2" id="KW-0175">Coiled coil</keyword>
<keyword evidence="5" id="KW-1185">Reference proteome</keyword>
<keyword evidence="1" id="KW-0479">Metal-binding</keyword>
<dbReference type="CDD" id="cd19757">
    <property type="entry name" value="Bbox1"/>
    <property type="match status" value="1"/>
</dbReference>
<gene>
    <name evidence="4" type="ORF">PPRIM_AZ9-3.1.T0610124</name>
</gene>
<evidence type="ECO:0000313" key="5">
    <source>
        <dbReference type="Proteomes" id="UP000688137"/>
    </source>
</evidence>
<name>A0A8S1MWB9_PARPR</name>
<feature type="coiled-coil region" evidence="2">
    <location>
        <begin position="57"/>
        <end position="146"/>
    </location>
</feature>
<keyword evidence="1" id="KW-0863">Zinc-finger</keyword>
<proteinExistence type="predicted"/>
<dbReference type="Proteomes" id="UP000688137">
    <property type="component" value="Unassembled WGS sequence"/>
</dbReference>
<keyword evidence="1" id="KW-0862">Zinc</keyword>
<sequence>MNNSKCLTCNQNIAILNCKTCSHTMCYFCDENLHSQIDKHIRTTLIFSTQFSTQSNQNILNETINKKQLELQQLKEKELQMTKNYQEKILQAQKQYEYQINQLEERLQLASQCTNKMQDKVEELDIDKIQKEVENLDNSLKIDIQKAAEEQAVLLEKNQKVDQLIDRLTKATDIEQLQVNKMNEVLAVFKECSEQLQKEKELLMLDNEKLVGEIEIFAKFFDENGPLLEELNKVKNEQQQQK</sequence>
<evidence type="ECO:0000256" key="1">
    <source>
        <dbReference type="PROSITE-ProRule" id="PRU00024"/>
    </source>
</evidence>
<accession>A0A8S1MWB9</accession>
<evidence type="ECO:0000313" key="4">
    <source>
        <dbReference type="EMBL" id="CAD8079104.1"/>
    </source>
</evidence>
<feature type="domain" description="B box-type" evidence="3">
    <location>
        <begin position="1"/>
        <end position="45"/>
    </location>
</feature>
<reference evidence="4" key="1">
    <citation type="submission" date="2021-01" db="EMBL/GenBank/DDBJ databases">
        <authorList>
            <consortium name="Genoscope - CEA"/>
            <person name="William W."/>
        </authorList>
    </citation>
    <scope>NUCLEOTIDE SEQUENCE</scope>
</reference>
<dbReference type="InterPro" id="IPR000315">
    <property type="entry name" value="Znf_B-box"/>
</dbReference>
<dbReference type="AlphaFoldDB" id="A0A8S1MWB9"/>
<dbReference type="PROSITE" id="PS50119">
    <property type="entry name" value="ZF_BBOX"/>
    <property type="match status" value="1"/>
</dbReference>